<sequence length="203" mass="22803">MTKSVALEGLGGPMTRARTKRAKEAIQQVLAALIQKELNLEGCKPKQTKSGSYLDEFLVNFAIQNAIFPLVLESLNSEICSSRSSRALIVCQILVSFANSNLEKIEDYHKADKFLGFVLTQRGIEANPEKCQLVINMRSPSSVKEVQQLIGRITTLSHFFVSRKVSKDPFVSKALQGAKQRYQKIEKVVLAIINTTRRLRPYF</sequence>
<dbReference type="Proteomes" id="UP000257109">
    <property type="component" value="Unassembled WGS sequence"/>
</dbReference>
<dbReference type="OrthoDB" id="1938451at2759"/>
<dbReference type="AlphaFoldDB" id="A0A371EUW4"/>
<comment type="caution">
    <text evidence="1">The sequence shown here is derived from an EMBL/GenBank/DDBJ whole genome shotgun (WGS) entry which is preliminary data.</text>
</comment>
<reference evidence="1" key="1">
    <citation type="submission" date="2018-05" db="EMBL/GenBank/DDBJ databases">
        <title>Draft genome of Mucuna pruriens seed.</title>
        <authorList>
            <person name="Nnadi N.E."/>
            <person name="Vos R."/>
            <person name="Hasami M.H."/>
            <person name="Devisetty U.K."/>
            <person name="Aguiy J.C."/>
        </authorList>
    </citation>
    <scope>NUCLEOTIDE SEQUENCE [LARGE SCALE GENOMIC DNA]</scope>
    <source>
        <strain evidence="1">JCA_2017</strain>
    </source>
</reference>
<gene>
    <name evidence="1" type="ORF">CR513_51035</name>
</gene>
<organism evidence="1 2">
    <name type="scientific">Mucuna pruriens</name>
    <name type="common">Velvet bean</name>
    <name type="synonym">Dolichos pruriens</name>
    <dbReference type="NCBI Taxonomy" id="157652"/>
    <lineage>
        <taxon>Eukaryota</taxon>
        <taxon>Viridiplantae</taxon>
        <taxon>Streptophyta</taxon>
        <taxon>Embryophyta</taxon>
        <taxon>Tracheophyta</taxon>
        <taxon>Spermatophyta</taxon>
        <taxon>Magnoliopsida</taxon>
        <taxon>eudicotyledons</taxon>
        <taxon>Gunneridae</taxon>
        <taxon>Pentapetalae</taxon>
        <taxon>rosids</taxon>
        <taxon>fabids</taxon>
        <taxon>Fabales</taxon>
        <taxon>Fabaceae</taxon>
        <taxon>Papilionoideae</taxon>
        <taxon>50 kb inversion clade</taxon>
        <taxon>NPAAA clade</taxon>
        <taxon>indigoferoid/millettioid clade</taxon>
        <taxon>Phaseoleae</taxon>
        <taxon>Mucuna</taxon>
    </lineage>
</organism>
<evidence type="ECO:0008006" key="3">
    <source>
        <dbReference type="Google" id="ProtNLM"/>
    </source>
</evidence>
<evidence type="ECO:0000313" key="1">
    <source>
        <dbReference type="EMBL" id="RDX69801.1"/>
    </source>
</evidence>
<accession>A0A371EUW4</accession>
<dbReference type="EMBL" id="QJKJ01011955">
    <property type="protein sequence ID" value="RDX69801.1"/>
    <property type="molecule type" value="Genomic_DNA"/>
</dbReference>
<dbReference type="SUPFAM" id="SSF56672">
    <property type="entry name" value="DNA/RNA polymerases"/>
    <property type="match status" value="1"/>
</dbReference>
<keyword evidence="2" id="KW-1185">Reference proteome</keyword>
<dbReference type="InterPro" id="IPR043502">
    <property type="entry name" value="DNA/RNA_pol_sf"/>
</dbReference>
<name>A0A371EUW4_MUCPR</name>
<protein>
    <recommendedName>
        <fullName evidence="3">Retrovirus-related Pol polyprotein from transposon opus</fullName>
    </recommendedName>
</protein>
<evidence type="ECO:0000313" key="2">
    <source>
        <dbReference type="Proteomes" id="UP000257109"/>
    </source>
</evidence>
<feature type="non-terminal residue" evidence="1">
    <location>
        <position position="1"/>
    </location>
</feature>
<proteinExistence type="predicted"/>